<dbReference type="InterPro" id="IPR005225">
    <property type="entry name" value="Small_GTP-bd"/>
</dbReference>
<dbReference type="InterPro" id="IPR027417">
    <property type="entry name" value="P-loop_NTPase"/>
</dbReference>
<dbReference type="PROSITE" id="PS51421">
    <property type="entry name" value="RAS"/>
    <property type="match status" value="1"/>
</dbReference>
<sequence length="162" mass="18337">MSKIVIVGTSGVGKTSIIEKFVHDNFASTTSTIGVAFYNYTRNQRRFQLWDTAGQEQYRAFVQFYYRQATVVLLVFDVTDQKTFSDLDFWFDEIRKLNQCPVILVANKGDLLGSRAVTQEDAWKKALQLETELVNTSAANGFGINELFEKAQGLCKADVKEV</sequence>
<dbReference type="EMBL" id="GDID01002095">
    <property type="protein sequence ID" value="JAP94511.1"/>
    <property type="molecule type" value="Transcribed_RNA"/>
</dbReference>
<dbReference type="SMART" id="SM00173">
    <property type="entry name" value="RAS"/>
    <property type="match status" value="1"/>
</dbReference>
<dbReference type="NCBIfam" id="TIGR00231">
    <property type="entry name" value="small_GTP"/>
    <property type="match status" value="1"/>
</dbReference>
<reference evidence="2" key="1">
    <citation type="submission" date="2015-07" db="EMBL/GenBank/DDBJ databases">
        <title>Adaptation to a free-living lifestyle via gene acquisitions in the diplomonad Trepomonas sp. PC1.</title>
        <authorList>
            <person name="Xu F."/>
            <person name="Jerlstrom-Hultqvist J."/>
            <person name="Kolisko M."/>
            <person name="Simpson A.G.B."/>
            <person name="Roger A.J."/>
            <person name="Svard S.G."/>
            <person name="Andersson J.O."/>
        </authorList>
    </citation>
    <scope>NUCLEOTIDE SEQUENCE</scope>
    <source>
        <strain evidence="2">PC1</strain>
    </source>
</reference>
<dbReference type="GO" id="GO:0003924">
    <property type="term" value="F:GTPase activity"/>
    <property type="evidence" value="ECO:0007669"/>
    <property type="project" value="InterPro"/>
</dbReference>
<dbReference type="CDD" id="cd00154">
    <property type="entry name" value="Rab"/>
    <property type="match status" value="1"/>
</dbReference>
<name>A0A146KGH8_9EUKA</name>
<protein>
    <submittedName>
        <fullName evidence="2">Rab-like protein</fullName>
    </submittedName>
</protein>
<dbReference type="Gene3D" id="3.40.50.300">
    <property type="entry name" value="P-loop containing nucleotide triphosphate hydrolases"/>
    <property type="match status" value="1"/>
</dbReference>
<dbReference type="SUPFAM" id="SSF52540">
    <property type="entry name" value="P-loop containing nucleoside triphosphate hydrolases"/>
    <property type="match status" value="1"/>
</dbReference>
<dbReference type="PRINTS" id="PR00449">
    <property type="entry name" value="RASTRNSFRMNG"/>
</dbReference>
<evidence type="ECO:0000256" key="1">
    <source>
        <dbReference type="ARBA" id="ARBA00022741"/>
    </source>
</evidence>
<dbReference type="GO" id="GO:0005525">
    <property type="term" value="F:GTP binding"/>
    <property type="evidence" value="ECO:0007669"/>
    <property type="project" value="InterPro"/>
</dbReference>
<dbReference type="PANTHER" id="PTHR47978">
    <property type="match status" value="1"/>
</dbReference>
<dbReference type="AlphaFoldDB" id="A0A146KGH8"/>
<organism evidence="2">
    <name type="scientific">Trepomonas sp. PC1</name>
    <dbReference type="NCBI Taxonomy" id="1076344"/>
    <lineage>
        <taxon>Eukaryota</taxon>
        <taxon>Metamonada</taxon>
        <taxon>Diplomonadida</taxon>
        <taxon>Hexamitidae</taxon>
        <taxon>Hexamitinae</taxon>
        <taxon>Trepomonas</taxon>
    </lineage>
</organism>
<keyword evidence="1" id="KW-0547">Nucleotide-binding</keyword>
<dbReference type="PROSITE" id="PS51419">
    <property type="entry name" value="RAB"/>
    <property type="match status" value="1"/>
</dbReference>
<dbReference type="InterPro" id="IPR001806">
    <property type="entry name" value="Small_GTPase"/>
</dbReference>
<dbReference type="Pfam" id="PF00071">
    <property type="entry name" value="Ras"/>
    <property type="match status" value="1"/>
</dbReference>
<gene>
    <name evidence="2" type="ORF">TPC1_12811</name>
</gene>
<dbReference type="SMART" id="SM00175">
    <property type="entry name" value="RAB"/>
    <property type="match status" value="1"/>
</dbReference>
<evidence type="ECO:0000313" key="2">
    <source>
        <dbReference type="EMBL" id="JAP94511.1"/>
    </source>
</evidence>
<dbReference type="FunFam" id="3.40.50.300:FF:001447">
    <property type="entry name" value="Ras-related protein Rab-1B"/>
    <property type="match status" value="1"/>
</dbReference>
<feature type="non-terminal residue" evidence="2">
    <location>
        <position position="162"/>
    </location>
</feature>
<accession>A0A146KGH8</accession>
<dbReference type="SMART" id="SM00174">
    <property type="entry name" value="RHO"/>
    <property type="match status" value="1"/>
</dbReference>
<proteinExistence type="predicted"/>